<dbReference type="SUPFAM" id="SSF53850">
    <property type="entry name" value="Periplasmic binding protein-like II"/>
    <property type="match status" value="1"/>
</dbReference>
<organism evidence="3 4">
    <name type="scientific">Schinkia azotoformans MEV2011</name>
    <dbReference type="NCBI Taxonomy" id="1348973"/>
    <lineage>
        <taxon>Bacteria</taxon>
        <taxon>Bacillati</taxon>
        <taxon>Bacillota</taxon>
        <taxon>Bacilli</taxon>
        <taxon>Bacillales</taxon>
        <taxon>Bacillaceae</taxon>
        <taxon>Calidifontibacillus/Schinkia group</taxon>
        <taxon>Schinkia</taxon>
    </lineage>
</organism>
<keyword evidence="3" id="KW-0238">DNA-binding</keyword>
<evidence type="ECO:0000259" key="2">
    <source>
        <dbReference type="Pfam" id="PF12728"/>
    </source>
</evidence>
<evidence type="ECO:0000313" key="3">
    <source>
        <dbReference type="EMBL" id="KEF38306.1"/>
    </source>
</evidence>
<dbReference type="GO" id="GO:0003677">
    <property type="term" value="F:DNA binding"/>
    <property type="evidence" value="ECO:0007669"/>
    <property type="project" value="UniProtKB-KW"/>
</dbReference>
<dbReference type="PATRIC" id="fig|1348973.3.peg.2265"/>
<dbReference type="InterPro" id="IPR010093">
    <property type="entry name" value="SinI_DNA-bd"/>
</dbReference>
<dbReference type="PANTHER" id="PTHR38431:SF1">
    <property type="entry name" value="BLL2305 PROTEIN"/>
    <property type="match status" value="1"/>
</dbReference>
<dbReference type="InterPro" id="IPR024370">
    <property type="entry name" value="PBP_domain"/>
</dbReference>
<name>A0A072NLG6_SCHAZ</name>
<dbReference type="Pfam" id="PF12728">
    <property type="entry name" value="HTH_17"/>
    <property type="match status" value="1"/>
</dbReference>
<dbReference type="InterPro" id="IPR041657">
    <property type="entry name" value="HTH_17"/>
</dbReference>
<accession>A0A072NLG6</accession>
<dbReference type="AlphaFoldDB" id="A0A072NLG6"/>
<dbReference type="EMBL" id="JJRY01000008">
    <property type="protein sequence ID" value="KEF38306.1"/>
    <property type="molecule type" value="Genomic_DNA"/>
</dbReference>
<dbReference type="RefSeq" id="WP_004431757.1">
    <property type="nucleotide sequence ID" value="NZ_JJRY01000008.1"/>
</dbReference>
<dbReference type="OrthoDB" id="9805928at2"/>
<dbReference type="Pfam" id="PF12727">
    <property type="entry name" value="PBP_like"/>
    <property type="match status" value="1"/>
</dbReference>
<feature type="domain" description="Helix-turn-helix" evidence="2">
    <location>
        <begin position="6"/>
        <end position="53"/>
    </location>
</feature>
<comment type="caution">
    <text evidence="3">The sequence shown here is derived from an EMBL/GenBank/DDBJ whole genome shotgun (WGS) entry which is preliminary data.</text>
</comment>
<sequence length="318" mass="36146">MKNESYTTEEISQILKVSKLTVYDLIKKGELKSYRVGRQMRVDASDLENYKRKAKGLPPHEEQLHSISNDLAATLKQDPTLNNAPRSIIISGQDMCLDILGKQIEKRSNLYRPLRSYVGSLDSLFSMYKGEADIVSTHLIDGDTAEYNIPYIRKILVSHHFIVLNLISRLAGFYVKKGNPYNIRTWEDLKNNQKLKFVNREKGSGARILVDEMLRVHNIEESEINGYLQEENSHLGVAGMVAKGDVDLAVGIEKAAQIAGIDFVPLVKERYDIVILKTEHNKELIELVTEILQSHKFKEELLALGYDVTQTGNILYEQ</sequence>
<dbReference type="GeneID" id="89467340"/>
<dbReference type="PANTHER" id="PTHR38431">
    <property type="entry name" value="BLL2305 PROTEIN"/>
    <property type="match status" value="1"/>
</dbReference>
<reference evidence="3 4" key="1">
    <citation type="submission" date="2014-04" db="EMBL/GenBank/DDBJ databases">
        <title>Draft genome sequence of Bacillus azotoformans MEV2011, a (co-) denitrifying strain unable to grow in the presence of oxygen.</title>
        <authorList>
            <person name="Nielsen M."/>
            <person name="Schreiber L."/>
            <person name="Finster K."/>
            <person name="Schramm A."/>
        </authorList>
    </citation>
    <scope>NUCLEOTIDE SEQUENCE [LARGE SCALE GENOMIC DNA]</scope>
    <source>
        <strain evidence="3 4">MEV2011</strain>
    </source>
</reference>
<feature type="domain" description="PBP" evidence="1">
    <location>
        <begin position="103"/>
        <end position="293"/>
    </location>
</feature>
<evidence type="ECO:0000259" key="1">
    <source>
        <dbReference type="Pfam" id="PF12727"/>
    </source>
</evidence>
<dbReference type="Proteomes" id="UP000027936">
    <property type="component" value="Unassembled WGS sequence"/>
</dbReference>
<protein>
    <submittedName>
        <fullName evidence="3">DNA-binding protein, excisionase family</fullName>
    </submittedName>
</protein>
<evidence type="ECO:0000313" key="4">
    <source>
        <dbReference type="Proteomes" id="UP000027936"/>
    </source>
</evidence>
<proteinExistence type="predicted"/>
<dbReference type="NCBIfam" id="TIGR01764">
    <property type="entry name" value="excise"/>
    <property type="match status" value="1"/>
</dbReference>
<gene>
    <name evidence="3" type="ORF">M670_02347</name>
</gene>